<reference evidence="2" key="1">
    <citation type="submission" date="2023-10" db="EMBL/GenBank/DDBJ databases">
        <authorList>
            <person name="Chen Y."/>
            <person name="Shah S."/>
            <person name="Dougan E. K."/>
            <person name="Thang M."/>
            <person name="Chan C."/>
        </authorList>
    </citation>
    <scope>NUCLEOTIDE SEQUENCE [LARGE SCALE GENOMIC DNA]</scope>
</reference>
<feature type="transmembrane region" description="Helical" evidence="1">
    <location>
        <begin position="175"/>
        <end position="198"/>
    </location>
</feature>
<proteinExistence type="predicted"/>
<comment type="caution">
    <text evidence="2">The sequence shown here is derived from an EMBL/GenBank/DDBJ whole genome shotgun (WGS) entry which is preliminary data.</text>
</comment>
<feature type="non-terminal residue" evidence="2">
    <location>
        <position position="1"/>
    </location>
</feature>
<evidence type="ECO:0000256" key="1">
    <source>
        <dbReference type="SAM" id="Phobius"/>
    </source>
</evidence>
<sequence length="429" mass="48226">ARAAMSKAAWEVGPGGGEAQALLEETPSMRMGRAKTDELDEGLVFPTLLRDACRRDPSLCAMIVERMKAPPLLLCGAAIWIMAFTFVYVVEWALVLNPFNEEYFYRYPSGLGYISSTFSDLSHRHSSVQASVFQNFGMVSAISIQTSWYTELLRNVHTQQQRVRFLGVRWSWFRFIVPTMGMILISGVPTVPTIVWMVSPGKCLLTRVLVNGLGCWSVFLSYTFSELHCLGYCEFLTVQDDSAGSLPHLSAAERKWRLWSVSGAVLCCILFLLVQVVLFLVQQWCPGVGKGGLNTLLNEHCDEWAPVGAYVGLKENGVWSLVEPDFEGRRVEIQNRPEVINTASGVIALVKAASLTFEYVGMVMFCLNIFAIWYFCEERHFHREYLCVDGLDTEPVEPSANEAREQLASNFGQEELAQMRISLRPKTRP</sequence>
<keyword evidence="1" id="KW-1133">Transmembrane helix</keyword>
<keyword evidence="3" id="KW-1185">Reference proteome</keyword>
<accession>A0ABN9Y940</accession>
<protein>
    <submittedName>
        <fullName evidence="2">Uncharacterized protein</fullName>
    </submittedName>
</protein>
<gene>
    <name evidence="2" type="ORF">PCOR1329_LOCUS82604</name>
</gene>
<feature type="transmembrane region" description="Helical" evidence="1">
    <location>
        <begin position="72"/>
        <end position="95"/>
    </location>
</feature>
<organism evidence="2 3">
    <name type="scientific">Prorocentrum cordatum</name>
    <dbReference type="NCBI Taxonomy" id="2364126"/>
    <lineage>
        <taxon>Eukaryota</taxon>
        <taxon>Sar</taxon>
        <taxon>Alveolata</taxon>
        <taxon>Dinophyceae</taxon>
        <taxon>Prorocentrales</taxon>
        <taxon>Prorocentraceae</taxon>
        <taxon>Prorocentrum</taxon>
    </lineage>
</organism>
<evidence type="ECO:0000313" key="3">
    <source>
        <dbReference type="Proteomes" id="UP001189429"/>
    </source>
</evidence>
<keyword evidence="1" id="KW-0472">Membrane</keyword>
<dbReference type="Proteomes" id="UP001189429">
    <property type="component" value="Unassembled WGS sequence"/>
</dbReference>
<dbReference type="EMBL" id="CAUYUJ010021898">
    <property type="protein sequence ID" value="CAK0907639.1"/>
    <property type="molecule type" value="Genomic_DNA"/>
</dbReference>
<name>A0ABN9Y940_9DINO</name>
<evidence type="ECO:0000313" key="2">
    <source>
        <dbReference type="EMBL" id="CAK0907639.1"/>
    </source>
</evidence>
<feature type="transmembrane region" description="Helical" evidence="1">
    <location>
        <begin position="258"/>
        <end position="281"/>
    </location>
</feature>
<keyword evidence="1" id="KW-0812">Transmembrane</keyword>
<feature type="transmembrane region" description="Helical" evidence="1">
    <location>
        <begin position="359"/>
        <end position="376"/>
    </location>
</feature>